<sequence>MFICLDNLAKSEDTEREIFLIPQPRHIKLENFQKMLGFPDEALKEEYGSVFPKENQLRMTYPFISTKYHDRSHYEDDISNLILKSIKYKKGNYLVFFPSFKYLKSVSDKLRKHSMDTRLLIQEPNMSEKKRKHFHP</sequence>
<dbReference type="EMBL" id="LAZR01046207">
    <property type="protein sequence ID" value="KKK97072.1"/>
    <property type="molecule type" value="Genomic_DNA"/>
</dbReference>
<dbReference type="Gene3D" id="3.40.50.300">
    <property type="entry name" value="P-loop containing nucleotide triphosphate hydrolases"/>
    <property type="match status" value="1"/>
</dbReference>
<gene>
    <name evidence="2" type="ORF">LCGC14_2656400</name>
</gene>
<evidence type="ECO:0000313" key="2">
    <source>
        <dbReference type="EMBL" id="KKK97072.1"/>
    </source>
</evidence>
<evidence type="ECO:0000259" key="1">
    <source>
        <dbReference type="Pfam" id="PF13307"/>
    </source>
</evidence>
<organism evidence="2">
    <name type="scientific">marine sediment metagenome</name>
    <dbReference type="NCBI Taxonomy" id="412755"/>
    <lineage>
        <taxon>unclassified sequences</taxon>
        <taxon>metagenomes</taxon>
        <taxon>ecological metagenomes</taxon>
    </lineage>
</organism>
<feature type="domain" description="ATP-dependent helicase C-terminal" evidence="1">
    <location>
        <begin position="82"/>
        <end position="131"/>
    </location>
</feature>
<dbReference type="GO" id="GO:0004386">
    <property type="term" value="F:helicase activity"/>
    <property type="evidence" value="ECO:0007669"/>
    <property type="project" value="InterPro"/>
</dbReference>
<dbReference type="InterPro" id="IPR027417">
    <property type="entry name" value="P-loop_NTPase"/>
</dbReference>
<dbReference type="GO" id="GO:0006139">
    <property type="term" value="P:nucleobase-containing compound metabolic process"/>
    <property type="evidence" value="ECO:0007669"/>
    <property type="project" value="InterPro"/>
</dbReference>
<dbReference type="GO" id="GO:0003676">
    <property type="term" value="F:nucleic acid binding"/>
    <property type="evidence" value="ECO:0007669"/>
    <property type="project" value="InterPro"/>
</dbReference>
<protein>
    <recommendedName>
        <fullName evidence="1">ATP-dependent helicase C-terminal domain-containing protein</fullName>
    </recommendedName>
</protein>
<dbReference type="GO" id="GO:0005524">
    <property type="term" value="F:ATP binding"/>
    <property type="evidence" value="ECO:0007669"/>
    <property type="project" value="InterPro"/>
</dbReference>
<accession>A0A0F8ZT73</accession>
<proteinExistence type="predicted"/>
<name>A0A0F8ZT73_9ZZZZ</name>
<dbReference type="GO" id="GO:0016818">
    <property type="term" value="F:hydrolase activity, acting on acid anhydrides, in phosphorus-containing anhydrides"/>
    <property type="evidence" value="ECO:0007669"/>
    <property type="project" value="InterPro"/>
</dbReference>
<reference evidence="2" key="1">
    <citation type="journal article" date="2015" name="Nature">
        <title>Complex archaea that bridge the gap between prokaryotes and eukaryotes.</title>
        <authorList>
            <person name="Spang A."/>
            <person name="Saw J.H."/>
            <person name="Jorgensen S.L."/>
            <person name="Zaremba-Niedzwiedzka K."/>
            <person name="Martijn J."/>
            <person name="Lind A.E."/>
            <person name="van Eijk R."/>
            <person name="Schleper C."/>
            <person name="Guy L."/>
            <person name="Ettema T.J."/>
        </authorList>
    </citation>
    <scope>NUCLEOTIDE SEQUENCE</scope>
</reference>
<dbReference type="InterPro" id="IPR006555">
    <property type="entry name" value="ATP-dep_Helicase_C"/>
</dbReference>
<dbReference type="AlphaFoldDB" id="A0A0F8ZT73"/>
<dbReference type="Pfam" id="PF13307">
    <property type="entry name" value="Helicase_C_2"/>
    <property type="match status" value="1"/>
</dbReference>
<comment type="caution">
    <text evidence="2">The sequence shown here is derived from an EMBL/GenBank/DDBJ whole genome shotgun (WGS) entry which is preliminary data.</text>
</comment>